<organism evidence="2 3">
    <name type="scientific">Trichonephila clavata</name>
    <name type="common">Joro spider</name>
    <name type="synonym">Nephila clavata</name>
    <dbReference type="NCBI Taxonomy" id="2740835"/>
    <lineage>
        <taxon>Eukaryota</taxon>
        <taxon>Metazoa</taxon>
        <taxon>Ecdysozoa</taxon>
        <taxon>Arthropoda</taxon>
        <taxon>Chelicerata</taxon>
        <taxon>Arachnida</taxon>
        <taxon>Araneae</taxon>
        <taxon>Araneomorphae</taxon>
        <taxon>Entelegynae</taxon>
        <taxon>Araneoidea</taxon>
        <taxon>Nephilidae</taxon>
        <taxon>Trichonephila</taxon>
    </lineage>
</organism>
<dbReference type="EMBL" id="BMAO01030609">
    <property type="protein sequence ID" value="GFQ69101.1"/>
    <property type="molecule type" value="Genomic_DNA"/>
</dbReference>
<dbReference type="GO" id="GO:0005829">
    <property type="term" value="C:cytosol"/>
    <property type="evidence" value="ECO:0007669"/>
    <property type="project" value="TreeGrafter"/>
</dbReference>
<protein>
    <submittedName>
        <fullName evidence="2">A-kinase anchor protein 7 isoform gamma</fullName>
    </submittedName>
</protein>
<dbReference type="GO" id="GO:0034237">
    <property type="term" value="F:protein kinase A regulatory subunit binding"/>
    <property type="evidence" value="ECO:0007669"/>
    <property type="project" value="TreeGrafter"/>
</dbReference>
<feature type="domain" description="A-kinase anchor protein 7-like phosphoesterase" evidence="1">
    <location>
        <begin position="165"/>
        <end position="355"/>
    </location>
</feature>
<dbReference type="GO" id="GO:0010738">
    <property type="term" value="P:regulation of protein kinase A signaling"/>
    <property type="evidence" value="ECO:0007669"/>
    <property type="project" value="TreeGrafter"/>
</dbReference>
<dbReference type="Proteomes" id="UP000887116">
    <property type="component" value="Unassembled WGS sequence"/>
</dbReference>
<proteinExistence type="predicted"/>
<dbReference type="SUPFAM" id="SSF55144">
    <property type="entry name" value="LigT-like"/>
    <property type="match status" value="1"/>
</dbReference>
<dbReference type="Gene3D" id="3.90.1140.10">
    <property type="entry name" value="Cyclic phosphodiesterase"/>
    <property type="match status" value="1"/>
</dbReference>
<dbReference type="InterPro" id="IPR019510">
    <property type="entry name" value="AKAP7-like_phosphoesterase"/>
</dbReference>
<comment type="caution">
    <text evidence="2">The sequence shown here is derived from an EMBL/GenBank/DDBJ whole genome shotgun (WGS) entry which is preliminary data.</text>
</comment>
<dbReference type="Pfam" id="PF10469">
    <property type="entry name" value="AKAP7_NLS"/>
    <property type="match status" value="1"/>
</dbReference>
<dbReference type="PANTHER" id="PTHR15934:SF2">
    <property type="entry name" value="A-KINASE ANCHOR PROTEIN 7-LIKE PHOSPHOESTERASE DOMAIN-CONTAINING PROTEIN"/>
    <property type="match status" value="1"/>
</dbReference>
<dbReference type="InterPro" id="IPR009097">
    <property type="entry name" value="Cyclic_Pdiesterase"/>
</dbReference>
<keyword evidence="3" id="KW-1185">Reference proteome</keyword>
<reference evidence="2" key="1">
    <citation type="submission" date="2020-07" db="EMBL/GenBank/DDBJ databases">
        <title>Multicomponent nature underlies the extraordinary mechanical properties of spider dragline silk.</title>
        <authorList>
            <person name="Kono N."/>
            <person name="Nakamura H."/>
            <person name="Mori M."/>
            <person name="Yoshida Y."/>
            <person name="Ohtoshi R."/>
            <person name="Malay A.D."/>
            <person name="Moran D.A.P."/>
            <person name="Tomita M."/>
            <person name="Numata K."/>
            <person name="Arakawa K."/>
        </authorList>
    </citation>
    <scope>NUCLEOTIDE SEQUENCE</scope>
</reference>
<evidence type="ECO:0000313" key="3">
    <source>
        <dbReference type="Proteomes" id="UP000887116"/>
    </source>
</evidence>
<dbReference type="InterPro" id="IPR052641">
    <property type="entry name" value="AKAP7_isoform_gamma"/>
</dbReference>
<accession>A0A8X6F441</accession>
<sequence>MNQSDCISNDSSEWNSEDVVLSDEVDVLVENEDEEEMGYLSRTIGFCFLAIESLKVVRNRIKILSKLRLSPPFCSNPSCPQIIVIDSNEKDDSEPRIVRSGDKELARNFNKMFYSSSKPFHCEETMILNASPKKKLRIEPSSKNSNFVNIYKGAIPPENRRSLHPNYFVAVQISSSIIHQAIKNIQDHIVNQNIHFNDAMISVLTLHITLMVMNIEDEETHERAMIALQNVYKEQNDAMCKHPLKLEFCGLGHFNNRVLYAKIKEDESFERFCDLAECVRKHFADVEIFSTDVRKFNPHLTIAKLNFSKWRQRALKKIQPSLYNTFIDDFIGIETIQGIQLLSMTDPKDDAGYYRGNNLIFEPRTYTQLEISATSSDDSEINIPFDLVEKKKDVQMKIAELSKDIFK</sequence>
<name>A0A8X6F441_TRICU</name>
<evidence type="ECO:0000313" key="2">
    <source>
        <dbReference type="EMBL" id="GFQ69101.1"/>
    </source>
</evidence>
<dbReference type="PANTHER" id="PTHR15934">
    <property type="entry name" value="RNA 2',3'-CYCLIC PHOSPHODIESTERASE"/>
    <property type="match status" value="1"/>
</dbReference>
<dbReference type="OrthoDB" id="277832at2759"/>
<dbReference type="AlphaFoldDB" id="A0A8X6F441"/>
<gene>
    <name evidence="2" type="primary">AKAP7</name>
    <name evidence="2" type="ORF">TNCT_643451</name>
</gene>
<evidence type="ECO:0000259" key="1">
    <source>
        <dbReference type="Pfam" id="PF10469"/>
    </source>
</evidence>